<proteinExistence type="predicted"/>
<gene>
    <name evidence="1" type="ORF">TKK_018370</name>
</gene>
<name>A0ABD2VZY1_9HYME</name>
<keyword evidence="2" id="KW-1185">Reference proteome</keyword>
<organism evidence="1 2">
    <name type="scientific">Trichogramma kaykai</name>
    <dbReference type="NCBI Taxonomy" id="54128"/>
    <lineage>
        <taxon>Eukaryota</taxon>
        <taxon>Metazoa</taxon>
        <taxon>Ecdysozoa</taxon>
        <taxon>Arthropoda</taxon>
        <taxon>Hexapoda</taxon>
        <taxon>Insecta</taxon>
        <taxon>Pterygota</taxon>
        <taxon>Neoptera</taxon>
        <taxon>Endopterygota</taxon>
        <taxon>Hymenoptera</taxon>
        <taxon>Apocrita</taxon>
        <taxon>Proctotrupomorpha</taxon>
        <taxon>Chalcidoidea</taxon>
        <taxon>Trichogrammatidae</taxon>
        <taxon>Trichogramma</taxon>
    </lineage>
</organism>
<comment type="caution">
    <text evidence="1">The sequence shown here is derived from an EMBL/GenBank/DDBJ whole genome shotgun (WGS) entry which is preliminary data.</text>
</comment>
<dbReference type="Proteomes" id="UP001627154">
    <property type="component" value="Unassembled WGS sequence"/>
</dbReference>
<accession>A0ABD2VZY1</accession>
<sequence>MCSECTDCCCDSGKRHQANNNAATSSSVVVAEQPSSSATSVDNFRFACRHSSMIQLAAALRRGSLPYLPTGLNSPAEHVMAMLRVCAATITTLPKVEA</sequence>
<dbReference type="EMBL" id="JBJJXI010000148">
    <property type="protein sequence ID" value="KAL3386169.1"/>
    <property type="molecule type" value="Genomic_DNA"/>
</dbReference>
<reference evidence="1 2" key="1">
    <citation type="journal article" date="2024" name="bioRxiv">
        <title>A reference genome for Trichogramma kaykai: A tiny desert-dwelling parasitoid wasp with competing sex-ratio distorters.</title>
        <authorList>
            <person name="Culotta J."/>
            <person name="Lindsey A.R."/>
        </authorList>
    </citation>
    <scope>NUCLEOTIDE SEQUENCE [LARGE SCALE GENOMIC DNA]</scope>
    <source>
        <strain evidence="1 2">KSX58</strain>
    </source>
</reference>
<protein>
    <submittedName>
        <fullName evidence="1">Uncharacterized protein</fullName>
    </submittedName>
</protein>
<dbReference type="AlphaFoldDB" id="A0ABD2VZY1"/>
<evidence type="ECO:0000313" key="1">
    <source>
        <dbReference type="EMBL" id="KAL3386169.1"/>
    </source>
</evidence>
<evidence type="ECO:0000313" key="2">
    <source>
        <dbReference type="Proteomes" id="UP001627154"/>
    </source>
</evidence>